<dbReference type="Proteomes" id="UP000198284">
    <property type="component" value="Unassembled WGS sequence"/>
</dbReference>
<dbReference type="InterPro" id="IPR014004">
    <property type="entry name" value="Transpt-assoc_nodulatn_dom_bac"/>
</dbReference>
<feature type="signal peptide" evidence="1">
    <location>
        <begin position="1"/>
        <end position="26"/>
    </location>
</feature>
<dbReference type="AlphaFoldDB" id="A0A239F8S1"/>
<protein>
    <submittedName>
        <fullName evidence="3">BON domain-containing protein</fullName>
    </submittedName>
</protein>
<sequence>MNKFKMLALALPFALLAGCASTGNQAAGGAASAQAAAPADDAAITAKVKAALAADAETAPLKVDVATSEGVVRLKGEVKTIVLRRKAEAVAKGVQGVKSVDNQLVITG</sequence>
<feature type="chain" id="PRO_5012489523" evidence="1">
    <location>
        <begin position="27"/>
        <end position="108"/>
    </location>
</feature>
<evidence type="ECO:0000256" key="1">
    <source>
        <dbReference type="SAM" id="SignalP"/>
    </source>
</evidence>
<name>A0A239F8S1_9BURK</name>
<dbReference type="PANTHER" id="PTHR34606:SF15">
    <property type="entry name" value="BON DOMAIN-CONTAINING PROTEIN"/>
    <property type="match status" value="1"/>
</dbReference>
<evidence type="ECO:0000259" key="2">
    <source>
        <dbReference type="PROSITE" id="PS50914"/>
    </source>
</evidence>
<proteinExistence type="predicted"/>
<gene>
    <name evidence="3" type="ORF">SAMN06265795_103235</name>
</gene>
<dbReference type="InterPro" id="IPR051686">
    <property type="entry name" value="Lipoprotein_DolP"/>
</dbReference>
<evidence type="ECO:0000313" key="4">
    <source>
        <dbReference type="Proteomes" id="UP000198284"/>
    </source>
</evidence>
<dbReference type="PROSITE" id="PS50914">
    <property type="entry name" value="BON"/>
    <property type="match status" value="1"/>
</dbReference>
<accession>A0A239F8S1</accession>
<evidence type="ECO:0000313" key="3">
    <source>
        <dbReference type="EMBL" id="SNS53141.1"/>
    </source>
</evidence>
<dbReference type="RefSeq" id="WP_245844809.1">
    <property type="nucleotide sequence ID" value="NZ_FZOT01000003.1"/>
</dbReference>
<dbReference type="InterPro" id="IPR007055">
    <property type="entry name" value="BON_dom"/>
</dbReference>
<dbReference type="Gene3D" id="3.30.1340.30">
    <property type="match status" value="1"/>
</dbReference>
<dbReference type="PANTHER" id="PTHR34606">
    <property type="entry name" value="BON DOMAIN-CONTAINING PROTEIN"/>
    <property type="match status" value="1"/>
</dbReference>
<dbReference type="Pfam" id="PF04972">
    <property type="entry name" value="BON"/>
    <property type="match status" value="1"/>
</dbReference>
<dbReference type="EMBL" id="FZOT01000003">
    <property type="protein sequence ID" value="SNS53141.1"/>
    <property type="molecule type" value="Genomic_DNA"/>
</dbReference>
<keyword evidence="1" id="KW-0732">Signal</keyword>
<dbReference type="SMART" id="SM00749">
    <property type="entry name" value="BON"/>
    <property type="match status" value="1"/>
</dbReference>
<organism evidence="3 4">
    <name type="scientific">Noviherbaspirillum humi</name>
    <dbReference type="NCBI Taxonomy" id="1688639"/>
    <lineage>
        <taxon>Bacteria</taxon>
        <taxon>Pseudomonadati</taxon>
        <taxon>Pseudomonadota</taxon>
        <taxon>Betaproteobacteria</taxon>
        <taxon>Burkholderiales</taxon>
        <taxon>Oxalobacteraceae</taxon>
        <taxon>Noviherbaspirillum</taxon>
    </lineage>
</organism>
<reference evidence="3 4" key="1">
    <citation type="submission" date="2017-06" db="EMBL/GenBank/DDBJ databases">
        <authorList>
            <person name="Kim H.J."/>
            <person name="Triplett B.A."/>
        </authorList>
    </citation>
    <scope>NUCLEOTIDE SEQUENCE [LARGE SCALE GENOMIC DNA]</scope>
    <source>
        <strain evidence="3 4">U15</strain>
    </source>
</reference>
<feature type="domain" description="BON" evidence="2">
    <location>
        <begin position="40"/>
        <end position="108"/>
    </location>
</feature>
<keyword evidence="4" id="KW-1185">Reference proteome</keyword>
<dbReference type="PROSITE" id="PS51257">
    <property type="entry name" value="PROKAR_LIPOPROTEIN"/>
    <property type="match status" value="1"/>
</dbReference>